<name>A0ABN0WHJ6_9BACI</name>
<keyword evidence="1" id="KW-0472">Membrane</keyword>
<proteinExistence type="predicted"/>
<protein>
    <submittedName>
        <fullName evidence="2">Uncharacterized protein</fullName>
    </submittedName>
</protein>
<feature type="transmembrane region" description="Helical" evidence="1">
    <location>
        <begin position="34"/>
        <end position="55"/>
    </location>
</feature>
<evidence type="ECO:0000256" key="1">
    <source>
        <dbReference type="SAM" id="Phobius"/>
    </source>
</evidence>
<reference evidence="2 3" key="1">
    <citation type="journal article" date="2019" name="Int. J. Syst. Evol. Microbiol.">
        <title>The Global Catalogue of Microorganisms (GCM) 10K type strain sequencing project: providing services to taxonomists for standard genome sequencing and annotation.</title>
        <authorList>
            <consortium name="The Broad Institute Genomics Platform"/>
            <consortium name="The Broad Institute Genome Sequencing Center for Infectious Disease"/>
            <person name="Wu L."/>
            <person name="Ma J."/>
        </authorList>
    </citation>
    <scope>NUCLEOTIDE SEQUENCE [LARGE SCALE GENOMIC DNA]</scope>
    <source>
        <strain evidence="2 3">JCM 9731</strain>
    </source>
</reference>
<evidence type="ECO:0000313" key="2">
    <source>
        <dbReference type="EMBL" id="GAA0337381.1"/>
    </source>
</evidence>
<dbReference type="EMBL" id="BAAADJ010000052">
    <property type="protein sequence ID" value="GAA0337381.1"/>
    <property type="molecule type" value="Genomic_DNA"/>
</dbReference>
<keyword evidence="3" id="KW-1185">Reference proteome</keyword>
<sequence length="112" mass="11751">MLAISRLPKPSLGIQTNTIQIKTDNLYSVSVSDVLVVLAALIVLIALAVLVASIAQTALVAIIVVAVVAIIAVAIAVVVAADVVAVAKAVNHSSFRRKPLHLQGFFYLRLDI</sequence>
<evidence type="ECO:0000313" key="3">
    <source>
        <dbReference type="Proteomes" id="UP001500782"/>
    </source>
</evidence>
<feature type="transmembrane region" description="Helical" evidence="1">
    <location>
        <begin position="61"/>
        <end position="87"/>
    </location>
</feature>
<dbReference type="Proteomes" id="UP001500782">
    <property type="component" value="Unassembled WGS sequence"/>
</dbReference>
<accession>A0ABN0WHJ6</accession>
<organism evidence="2 3">
    <name type="scientific">Bacillus carboniphilus</name>
    <dbReference type="NCBI Taxonomy" id="86663"/>
    <lineage>
        <taxon>Bacteria</taxon>
        <taxon>Bacillati</taxon>
        <taxon>Bacillota</taxon>
        <taxon>Bacilli</taxon>
        <taxon>Bacillales</taxon>
        <taxon>Bacillaceae</taxon>
        <taxon>Bacillus</taxon>
    </lineage>
</organism>
<keyword evidence="1" id="KW-0812">Transmembrane</keyword>
<gene>
    <name evidence="2" type="ORF">GCM10008967_29540</name>
</gene>
<comment type="caution">
    <text evidence="2">The sequence shown here is derived from an EMBL/GenBank/DDBJ whole genome shotgun (WGS) entry which is preliminary data.</text>
</comment>
<keyword evidence="1" id="KW-1133">Transmembrane helix</keyword>